<dbReference type="AlphaFoldDB" id="A0A413MEJ2"/>
<dbReference type="PANTHER" id="PTHR37312:SF1">
    <property type="entry name" value="MEMBRANE-BOUND ACYLTRANSFERASE YKRP-RELATED"/>
    <property type="match status" value="1"/>
</dbReference>
<dbReference type="PANTHER" id="PTHR37312">
    <property type="entry name" value="MEMBRANE-BOUND ACYLTRANSFERASE YKRP-RELATED"/>
    <property type="match status" value="1"/>
</dbReference>
<evidence type="ECO:0000313" key="3">
    <source>
        <dbReference type="EMBL" id="RGY21901.1"/>
    </source>
</evidence>
<dbReference type="EMBL" id="QSCS01000046">
    <property type="protein sequence ID" value="RGY21901.1"/>
    <property type="molecule type" value="Genomic_DNA"/>
</dbReference>
<evidence type="ECO:0000313" key="4">
    <source>
        <dbReference type="EMBL" id="RHD41821.1"/>
    </source>
</evidence>
<dbReference type="Proteomes" id="UP000284431">
    <property type="component" value="Unassembled WGS sequence"/>
</dbReference>
<feature type="transmembrane region" description="Helical" evidence="1">
    <location>
        <begin position="263"/>
        <end position="281"/>
    </location>
</feature>
<name>A0A413MEJ2_9BACE</name>
<evidence type="ECO:0000259" key="2">
    <source>
        <dbReference type="Pfam" id="PF01757"/>
    </source>
</evidence>
<dbReference type="EMBL" id="QSJD01000055">
    <property type="protein sequence ID" value="RHD41821.1"/>
    <property type="molecule type" value="Genomic_DNA"/>
</dbReference>
<feature type="transmembrane region" description="Helical" evidence="1">
    <location>
        <begin position="310"/>
        <end position="329"/>
    </location>
</feature>
<dbReference type="Proteomes" id="UP000284689">
    <property type="component" value="Unassembled WGS sequence"/>
</dbReference>
<keyword evidence="1" id="KW-0472">Membrane</keyword>
<feature type="transmembrane region" description="Helical" evidence="1">
    <location>
        <begin position="120"/>
        <end position="141"/>
    </location>
</feature>
<dbReference type="RefSeq" id="WP_122134931.1">
    <property type="nucleotide sequence ID" value="NZ_QSCQ01000046.1"/>
</dbReference>
<organism evidence="4 6">
    <name type="scientific">Bacteroides caccae</name>
    <dbReference type="NCBI Taxonomy" id="47678"/>
    <lineage>
        <taxon>Bacteria</taxon>
        <taxon>Pseudomonadati</taxon>
        <taxon>Bacteroidota</taxon>
        <taxon>Bacteroidia</taxon>
        <taxon>Bacteroidales</taxon>
        <taxon>Bacteroidaceae</taxon>
        <taxon>Bacteroides</taxon>
    </lineage>
</organism>
<feature type="transmembrane region" description="Helical" evidence="1">
    <location>
        <begin position="73"/>
        <end position="91"/>
    </location>
</feature>
<protein>
    <recommendedName>
        <fullName evidence="2">Acyltransferase 3 domain-containing protein</fullName>
    </recommendedName>
</protein>
<feature type="transmembrane region" description="Helical" evidence="1">
    <location>
        <begin position="209"/>
        <end position="227"/>
    </location>
</feature>
<gene>
    <name evidence="4" type="ORF">DW794_21020</name>
    <name evidence="3" type="ORF">DXA49_20535</name>
</gene>
<dbReference type="InterPro" id="IPR052734">
    <property type="entry name" value="Nod_factor_acetyltransferase"/>
</dbReference>
<evidence type="ECO:0000313" key="6">
    <source>
        <dbReference type="Proteomes" id="UP000284689"/>
    </source>
</evidence>
<feature type="transmembrane region" description="Helical" evidence="1">
    <location>
        <begin position="148"/>
        <end position="168"/>
    </location>
</feature>
<keyword evidence="1" id="KW-1133">Transmembrane helix</keyword>
<feature type="transmembrane region" description="Helical" evidence="1">
    <location>
        <begin position="239"/>
        <end position="257"/>
    </location>
</feature>
<feature type="transmembrane region" description="Helical" evidence="1">
    <location>
        <begin position="12"/>
        <end position="32"/>
    </location>
</feature>
<reference evidence="5 6" key="1">
    <citation type="submission" date="2018-08" db="EMBL/GenBank/DDBJ databases">
        <title>A genome reference for cultivated species of the human gut microbiota.</title>
        <authorList>
            <person name="Zou Y."/>
            <person name="Xue W."/>
            <person name="Luo G."/>
        </authorList>
    </citation>
    <scope>NUCLEOTIDE SEQUENCE [LARGE SCALE GENOMIC DNA]</scope>
    <source>
        <strain evidence="4 6">AM31-16AC</strain>
        <strain evidence="3 5">OF02-6LB</strain>
    </source>
</reference>
<dbReference type="GO" id="GO:0016747">
    <property type="term" value="F:acyltransferase activity, transferring groups other than amino-acyl groups"/>
    <property type="evidence" value="ECO:0007669"/>
    <property type="project" value="InterPro"/>
</dbReference>
<sequence length="340" mass="40032">MEMENEQNLNRIPVIDIMRGLGIILVVMGHISCEPHLSCWIYSFHMPLFFFISGMSFFVAGKKMYIWKQVKHLLIPYLFFSILSFVYWRWFELPFREDTDVNAMEQFLNIFIAKSGGNSFLYNVVLWFLPCLFVSNILFYVCWRLGKYYIFSLILFSFIVGFVCSYFYPDFNMPFCLNQSFCALPILGTGYWIMSFIKQRSGILLARNYWMLLFAVSVAIMIVIYIYRPNNDMRMNIYGMGYFLFVVLSFVGIYFIYCLSTLLRFQFLLFLGMNSLLIMLLHEPIKRIVIKIVSLLLSLDVEITRSSLGLILLCTGLVISIQIPIVIFINKHLRFLLGKW</sequence>
<feature type="domain" description="Acyltransferase 3" evidence="2">
    <location>
        <begin position="15"/>
        <end position="321"/>
    </location>
</feature>
<evidence type="ECO:0000256" key="1">
    <source>
        <dbReference type="SAM" id="Phobius"/>
    </source>
</evidence>
<comment type="caution">
    <text evidence="4">The sequence shown here is derived from an EMBL/GenBank/DDBJ whole genome shotgun (WGS) entry which is preliminary data.</text>
</comment>
<dbReference type="InterPro" id="IPR002656">
    <property type="entry name" value="Acyl_transf_3_dom"/>
</dbReference>
<feature type="transmembrane region" description="Helical" evidence="1">
    <location>
        <begin position="44"/>
        <end position="61"/>
    </location>
</feature>
<accession>A0A413MEJ2</accession>
<dbReference type="Pfam" id="PF01757">
    <property type="entry name" value="Acyl_transf_3"/>
    <property type="match status" value="1"/>
</dbReference>
<keyword evidence="1" id="KW-0812">Transmembrane</keyword>
<evidence type="ECO:0000313" key="5">
    <source>
        <dbReference type="Proteomes" id="UP000284431"/>
    </source>
</evidence>
<proteinExistence type="predicted"/>